<keyword evidence="2" id="KW-1185">Reference proteome</keyword>
<dbReference type="AlphaFoldDB" id="A0A198A1Q2"/>
<sequence length="255" mass="28489">MIKIKIIVIAIVVLMVGCQDKTQENTIIDNSEVHHNYNNLDGKSLTEIFPNASVRLVEDWNGILKGSKIVGASTTTRNYIWDNKQNRYTPVNFDRENKNKDAIIITIYTIVSEKKDISNKELLVIGSFDSNLIPNSSAAPLLGFSLAFNGSDAIKSNSHTGGIHTVDKYEEFPITSIFSGLGWEKNLENNSLPSVGTFSMVLTTTESTDNSKIFFSRFDIDFNKERTSQFNYKFGNSQITIDGVSEISITNQLKL</sequence>
<accession>A0A198A1Q2</accession>
<dbReference type="EMBL" id="LYPB01000083">
    <property type="protein sequence ID" value="OAS15404.1"/>
    <property type="molecule type" value="Genomic_DNA"/>
</dbReference>
<dbReference type="PROSITE" id="PS51257">
    <property type="entry name" value="PROKAR_LIPOPROTEIN"/>
    <property type="match status" value="1"/>
</dbReference>
<evidence type="ECO:0000313" key="1">
    <source>
        <dbReference type="EMBL" id="OAS15404.1"/>
    </source>
</evidence>
<name>A0A198A1Q2_9BACL</name>
<evidence type="ECO:0008006" key="3">
    <source>
        <dbReference type="Google" id="ProtNLM"/>
    </source>
</evidence>
<protein>
    <recommendedName>
        <fullName evidence="3">Lipoprotein</fullName>
    </recommendedName>
</protein>
<reference evidence="1 2" key="1">
    <citation type="submission" date="2016-05" db="EMBL/GenBank/DDBJ databases">
        <title>Paenibacillus sp. 1ZS3-15 nov., isolated from the rhizosphere soil.</title>
        <authorList>
            <person name="Zhang X.X."/>
            <person name="Zhang J."/>
        </authorList>
    </citation>
    <scope>NUCLEOTIDE SEQUENCE [LARGE SCALE GENOMIC DNA]</scope>
    <source>
        <strain evidence="1 2">1ZS3-15</strain>
    </source>
</reference>
<gene>
    <name evidence="1" type="ORF">A8708_04430</name>
</gene>
<proteinExistence type="predicted"/>
<organism evidence="1 2">
    <name type="scientific">Paenibacillus oryzisoli</name>
    <dbReference type="NCBI Taxonomy" id="1850517"/>
    <lineage>
        <taxon>Bacteria</taxon>
        <taxon>Bacillati</taxon>
        <taxon>Bacillota</taxon>
        <taxon>Bacilli</taxon>
        <taxon>Bacillales</taxon>
        <taxon>Paenibacillaceae</taxon>
        <taxon>Paenibacillus</taxon>
    </lineage>
</organism>
<evidence type="ECO:0000313" key="2">
    <source>
        <dbReference type="Proteomes" id="UP000078454"/>
    </source>
</evidence>
<dbReference type="Proteomes" id="UP000078454">
    <property type="component" value="Unassembled WGS sequence"/>
</dbReference>
<dbReference type="RefSeq" id="WP_068668283.1">
    <property type="nucleotide sequence ID" value="NZ_LYPB01000083.1"/>
</dbReference>
<comment type="caution">
    <text evidence="1">The sequence shown here is derived from an EMBL/GenBank/DDBJ whole genome shotgun (WGS) entry which is preliminary data.</text>
</comment>